<dbReference type="PANTHER" id="PTHR36587:SF2">
    <property type="entry name" value="EXPRESSION SITE-ASSOCIATED GENE 3 (ESAG3)-LIKE PROTEIN"/>
    <property type="match status" value="1"/>
</dbReference>
<gene>
    <name evidence="1" type="ORF">QQS21_009962</name>
</gene>
<dbReference type="CDD" id="cd22997">
    <property type="entry name" value="GT_LH"/>
    <property type="match status" value="1"/>
</dbReference>
<dbReference type="EMBL" id="JASWJB010000272">
    <property type="protein sequence ID" value="KAK2592343.1"/>
    <property type="molecule type" value="Genomic_DNA"/>
</dbReference>
<name>A0AAJ0CFY3_9HYPO</name>
<dbReference type="AlphaFoldDB" id="A0AAJ0CFY3"/>
<dbReference type="PANTHER" id="PTHR36587">
    <property type="entry name" value="EXPRESSION SITE-ASSOCIATED GENE 3 (ESAG3)-LIKE PROTEIN"/>
    <property type="match status" value="1"/>
</dbReference>
<comment type="caution">
    <text evidence="1">The sequence shown here is derived from an EMBL/GenBank/DDBJ whole genome shotgun (WGS) entry which is preliminary data.</text>
</comment>
<evidence type="ECO:0000313" key="2">
    <source>
        <dbReference type="Proteomes" id="UP001251528"/>
    </source>
</evidence>
<protein>
    <submittedName>
        <fullName evidence="1">Uncharacterized protein</fullName>
    </submittedName>
</protein>
<organism evidence="1 2">
    <name type="scientific">Conoideocrella luteorostrata</name>
    <dbReference type="NCBI Taxonomy" id="1105319"/>
    <lineage>
        <taxon>Eukaryota</taxon>
        <taxon>Fungi</taxon>
        <taxon>Dikarya</taxon>
        <taxon>Ascomycota</taxon>
        <taxon>Pezizomycotina</taxon>
        <taxon>Sordariomycetes</taxon>
        <taxon>Hypocreomycetidae</taxon>
        <taxon>Hypocreales</taxon>
        <taxon>Clavicipitaceae</taxon>
        <taxon>Conoideocrella</taxon>
    </lineage>
</organism>
<sequence length="508" mass="58975">MRHKLTGTITSPDVEQVFSTTPEISHLWNHHRRRRFALLVPANKPGPDLCKMVASATVLGYPSPILINWGQDFSNSVSRSWGAYLAKITGTLDYLDHVTQPNTHRGERLDDDDLVLMVDAYDIWFQLPPDTLLQRYHQTNHDANSRLAAQWKNSNRMPMKQTIIAAAQKRCFPTMESGSNLYCDDLPQSNLRSDLYGSPTDTDSEKKYYHNVRPRFLNSGTFMGPVGDMRRYLRRVKQRMERVIAEHLDFEGDQGIFGEIFGEQELWRKWRRDQERLSSLNDTFKPSDIRSPALWQRDFEFHVGLDYSQQMFLPTVYAEDDGLFLSLENRSFIQQQSSKLGIDPVRLDGIPNDISQTLNDVADVLPNGVATDTDGIGWERMSLYADFYTASIPALLHHNAWKDNAKARRTRWWDQTWYFPHLRHMLERRLKSHKRGAIGRVSRQNTEVAYYPPGSDLKSNLPRVYSRDRLKDGFQVVTLDEACRYPDESSNKAWYDEVLRDRRGPIEL</sequence>
<accession>A0AAJ0CFY3</accession>
<evidence type="ECO:0000313" key="1">
    <source>
        <dbReference type="EMBL" id="KAK2592343.1"/>
    </source>
</evidence>
<keyword evidence="2" id="KW-1185">Reference proteome</keyword>
<dbReference type="Proteomes" id="UP001251528">
    <property type="component" value="Unassembled WGS sequence"/>
</dbReference>
<reference evidence="1" key="1">
    <citation type="submission" date="2023-06" db="EMBL/GenBank/DDBJ databases">
        <title>Conoideocrella luteorostrata (Hypocreales: Clavicipitaceae), a potential biocontrol fungus for elongate hemlock scale in United States Christmas tree production areas.</title>
        <authorList>
            <person name="Barrett H."/>
            <person name="Lovett B."/>
            <person name="Macias A.M."/>
            <person name="Stajich J.E."/>
            <person name="Kasson M.T."/>
        </authorList>
    </citation>
    <scope>NUCLEOTIDE SEQUENCE</scope>
    <source>
        <strain evidence="1">ARSEF 14590</strain>
    </source>
</reference>
<proteinExistence type="predicted"/>